<accession>A0A1N7K0S3</accession>
<feature type="chain" id="PRO_5012049038" description="DUF11 domain-containing protein" evidence="1">
    <location>
        <begin position="24"/>
        <end position="306"/>
    </location>
</feature>
<evidence type="ECO:0000313" key="3">
    <source>
        <dbReference type="Proteomes" id="UP000185639"/>
    </source>
</evidence>
<protein>
    <recommendedName>
        <fullName evidence="4">DUF11 domain-containing protein</fullName>
    </recommendedName>
</protein>
<keyword evidence="1" id="KW-0732">Signal</keyword>
<evidence type="ECO:0000256" key="1">
    <source>
        <dbReference type="SAM" id="SignalP"/>
    </source>
</evidence>
<dbReference type="RefSeq" id="WP_076514410.1">
    <property type="nucleotide sequence ID" value="NZ_FTOH01000002.1"/>
</dbReference>
<dbReference type="OrthoDB" id="2082794at2"/>
<keyword evidence="3" id="KW-1185">Reference proteome</keyword>
<proteinExistence type="predicted"/>
<dbReference type="AlphaFoldDB" id="A0A1N7K0S3"/>
<reference evidence="3" key="1">
    <citation type="submission" date="2017-01" db="EMBL/GenBank/DDBJ databases">
        <authorList>
            <person name="Varghese N."/>
            <person name="Submissions S."/>
        </authorList>
    </citation>
    <scope>NUCLEOTIDE SEQUENCE [LARGE SCALE GENOMIC DNA]</scope>
    <source>
        <strain evidence="3">DSM 24913</strain>
    </source>
</reference>
<evidence type="ECO:0008006" key="4">
    <source>
        <dbReference type="Google" id="ProtNLM"/>
    </source>
</evidence>
<dbReference type="InterPro" id="IPR013783">
    <property type="entry name" value="Ig-like_fold"/>
</dbReference>
<name>A0A1N7K0S3_9GAMM</name>
<dbReference type="Gene3D" id="2.60.40.10">
    <property type="entry name" value="Immunoglobulins"/>
    <property type="match status" value="1"/>
</dbReference>
<feature type="signal peptide" evidence="1">
    <location>
        <begin position="1"/>
        <end position="23"/>
    </location>
</feature>
<sequence length="306" mass="33392">MPKIASLTSLIICSVLFSVFANAEPSERAPAEDEIPEPVIALTELTGNIILKNGESPETSLQLLIENESNESYSGVIGFAGADTQPITVAAGESITITLPTSPRHAGKIDQIQKAEVDLSLLLDNAPAPAISSVDIDIQIPEAAFPMIRSEPPAMEKSAEEEFQYEYYARSQQLQPIKFTYNPGPVNLQVRKTVYPIPVETGPVEISIEVVNHGSQATSELILRDALDDTDFSGAGDNFTRFVSEDGTELIWERTLKPLAPGERRRINYTVTAKYAVGDKQLPATTVIMGDELTGLSNKVWLPKWH</sequence>
<gene>
    <name evidence="2" type="ORF">SAMN05421686_102278</name>
</gene>
<dbReference type="Proteomes" id="UP000185639">
    <property type="component" value="Unassembled WGS sequence"/>
</dbReference>
<dbReference type="EMBL" id="FTOH01000002">
    <property type="protein sequence ID" value="SIS55178.1"/>
    <property type="molecule type" value="Genomic_DNA"/>
</dbReference>
<evidence type="ECO:0000313" key="2">
    <source>
        <dbReference type="EMBL" id="SIS55178.1"/>
    </source>
</evidence>
<organism evidence="2 3">
    <name type="scientific">Thalassolituus maritimus</name>
    <dbReference type="NCBI Taxonomy" id="484498"/>
    <lineage>
        <taxon>Bacteria</taxon>
        <taxon>Pseudomonadati</taxon>
        <taxon>Pseudomonadota</taxon>
        <taxon>Gammaproteobacteria</taxon>
        <taxon>Oceanospirillales</taxon>
        <taxon>Oceanospirillaceae</taxon>
        <taxon>Thalassolituus</taxon>
    </lineage>
</organism>